<feature type="coiled-coil region" evidence="2">
    <location>
        <begin position="728"/>
        <end position="868"/>
    </location>
</feature>
<evidence type="ECO:0000313" key="6">
    <source>
        <dbReference type="EMBL" id="CAL1689420.1"/>
    </source>
</evidence>
<feature type="compositionally biased region" description="Low complexity" evidence="3">
    <location>
        <begin position="649"/>
        <end position="662"/>
    </location>
</feature>
<evidence type="ECO:0000256" key="1">
    <source>
        <dbReference type="ARBA" id="ARBA00005627"/>
    </source>
</evidence>
<proteinExistence type="inferred from homology"/>
<dbReference type="PANTHER" id="PTHR10331:SF6">
    <property type="entry name" value="SPINDLE ASSEMBLY ABNORMAL 4"/>
    <property type="match status" value="1"/>
</dbReference>
<feature type="domain" description="Centromere protein J C-terminal" evidence="4">
    <location>
        <begin position="1203"/>
        <end position="1232"/>
    </location>
</feature>
<feature type="region of interest" description="Disordered" evidence="3">
    <location>
        <begin position="901"/>
        <end position="939"/>
    </location>
</feature>
<evidence type="ECO:0000259" key="5">
    <source>
        <dbReference type="Pfam" id="PF25779"/>
    </source>
</evidence>
<evidence type="ECO:0000313" key="7">
    <source>
        <dbReference type="Proteomes" id="UP001497644"/>
    </source>
</evidence>
<reference evidence="6" key="1">
    <citation type="submission" date="2024-04" db="EMBL/GenBank/DDBJ databases">
        <authorList>
            <consortium name="Molecular Ecology Group"/>
        </authorList>
    </citation>
    <scope>NUCLEOTIDE SEQUENCE</scope>
</reference>
<dbReference type="InterPro" id="IPR026581">
    <property type="entry name" value="TCP10L/CENPJ"/>
</dbReference>
<evidence type="ECO:0008006" key="8">
    <source>
        <dbReference type="Google" id="ProtNLM"/>
    </source>
</evidence>
<evidence type="ECO:0000259" key="4">
    <source>
        <dbReference type="Pfam" id="PF07202"/>
    </source>
</evidence>
<dbReference type="Proteomes" id="UP001497644">
    <property type="component" value="Chromosome 9"/>
</dbReference>
<gene>
    <name evidence="6" type="ORF">LPLAT_LOCUS14350</name>
</gene>
<dbReference type="PANTHER" id="PTHR10331">
    <property type="entry name" value="T COMPLEX PROTEIN 10"/>
    <property type="match status" value="1"/>
</dbReference>
<accession>A0AAV2P935</accession>
<dbReference type="GO" id="GO:0005814">
    <property type="term" value="C:centriole"/>
    <property type="evidence" value="ECO:0007669"/>
    <property type="project" value="TreeGrafter"/>
</dbReference>
<keyword evidence="2" id="KW-0175">Coiled coil</keyword>
<dbReference type="InterPro" id="IPR058029">
    <property type="entry name" value="Tubulin-bd_CENPJ"/>
</dbReference>
<feature type="domain" description="Centromere protein J C-terminal" evidence="4">
    <location>
        <begin position="1166"/>
        <end position="1199"/>
    </location>
</feature>
<dbReference type="Pfam" id="PF07202">
    <property type="entry name" value="Tcp10_C"/>
    <property type="match status" value="3"/>
</dbReference>
<dbReference type="InterPro" id="IPR047002">
    <property type="entry name" value="Tcp10_C_sf"/>
</dbReference>
<dbReference type="EMBL" id="OZ034832">
    <property type="protein sequence ID" value="CAL1689420.1"/>
    <property type="molecule type" value="Genomic_DNA"/>
</dbReference>
<dbReference type="GO" id="GO:0005813">
    <property type="term" value="C:centrosome"/>
    <property type="evidence" value="ECO:0007669"/>
    <property type="project" value="TreeGrafter"/>
</dbReference>
<feature type="domain" description="CENPJ tubulin-binding region" evidence="5">
    <location>
        <begin position="183"/>
        <end position="227"/>
    </location>
</feature>
<dbReference type="InterPro" id="IPR009852">
    <property type="entry name" value="CENPJ_C_dom"/>
</dbReference>
<keyword evidence="7" id="KW-1185">Reference proteome</keyword>
<feature type="domain" description="Centromere protein J C-terminal" evidence="4">
    <location>
        <begin position="1129"/>
        <end position="1163"/>
    </location>
</feature>
<dbReference type="Gene3D" id="2.60.450.20">
    <property type="match status" value="1"/>
</dbReference>
<dbReference type="AlphaFoldDB" id="A0AAV2P935"/>
<dbReference type="Pfam" id="PF25779">
    <property type="entry name" value="Tubulin-bind_CPAP"/>
    <property type="match status" value="1"/>
</dbReference>
<feature type="compositionally biased region" description="Polar residues" evidence="3">
    <location>
        <begin position="910"/>
        <end position="919"/>
    </location>
</feature>
<feature type="region of interest" description="Disordered" evidence="3">
    <location>
        <begin position="1012"/>
        <end position="1055"/>
    </location>
</feature>
<feature type="region of interest" description="Disordered" evidence="3">
    <location>
        <begin position="641"/>
        <end position="665"/>
    </location>
</feature>
<dbReference type="GO" id="GO:0015631">
    <property type="term" value="F:tubulin binding"/>
    <property type="evidence" value="ECO:0007669"/>
    <property type="project" value="TreeGrafter"/>
</dbReference>
<dbReference type="GO" id="GO:0061511">
    <property type="term" value="P:centriole elongation"/>
    <property type="evidence" value="ECO:0007669"/>
    <property type="project" value="TreeGrafter"/>
</dbReference>
<feature type="compositionally biased region" description="Basic and acidic residues" evidence="3">
    <location>
        <begin position="1031"/>
        <end position="1040"/>
    </location>
</feature>
<name>A0AAV2P935_9HYME</name>
<feature type="compositionally biased region" description="Polar residues" evidence="3">
    <location>
        <begin position="1019"/>
        <end position="1030"/>
    </location>
</feature>
<comment type="similarity">
    <text evidence="1">Belongs to the TCP10 family.</text>
</comment>
<dbReference type="GO" id="GO:0060271">
    <property type="term" value="P:cilium assembly"/>
    <property type="evidence" value="ECO:0007669"/>
    <property type="project" value="TreeGrafter"/>
</dbReference>
<feature type="compositionally biased region" description="Basic and acidic residues" evidence="3">
    <location>
        <begin position="504"/>
        <end position="515"/>
    </location>
</feature>
<sequence length="1247" mass="142981">MDIEASIAERLQKLRQWQIEQQERLLKKQQMQREVLSHEQNRICNALGLTIHDLNDIIENTENMHVMHGIMTDVTETIFEASGFQCNAKNLDNSFKMIDKGVSINANALYEICKEEETKDSDHISAIVDKNKNSVKRYNSGILSQEEELSADLLIEGIKPLSLENAVSNRCTSIDDIPLPSPKKDFQTLLEEKLKRESEAMSNARTDAKTKPKKPFLKKGQGLSRFKISQNLKQPTTMKKHSTSLSPKQCIDKSDKCRKSIHKNVSKVSKSPNNFTSGKRQLSLETVPLPRNKLLSKSGSVTPSKQAAYNAASNRSKYLQEMNTSDFDSKTERELEEVRIFELLEEKAENSSFCSTSSTVLAFLQQSTPFKIKKRLNCADSEGSDVMANTKQQNDEQISDTIERESIFQQSAHMENFKPRIQHQFEQFGIHKRSRISTTVDPYSDTVTVNDTQEEKHSTNANEVSQNNKVLIDCLKNDIAIIAALSSSDSDEEGDVSKGNNLAHDGEADTNHRVRFSEYNEYRTIDLTDPADKSPLRDCLEQQDWNDHSNETSESSDVEEKLMPLNYEKQISSLKVTNDEKAIDASRQSFLQENITKDSYYRLTKAINVPEEENAPNCEDESPDEDIYEDNECTMMEEIVETSDEEQQSVLSSSSSSSSLLSDAHRGLNTHKGKEYVLKSEPEKRITVEKRISRIRLNAEEIDSYHPSEDRINRSSNSFEPDLLKSRLLELEKEIDIFRKESAALLLQRRNLQEEQTILRKEYAEKERNFEENRRRVENRLEEEKKRLTRERIAMENRIRDAQEKARQNKTERQKAQGLQEQLEKLRDELNVRESRWNAAESRYKSELRVLRVEISKLKEEIATLRDMKRTNVRNIRKSTSGQTITKAINQINKRIVAVPSKELPPKMSQDLSRTSSGSFAHEDKEDEDKEDRNKSMESIVKTIDVNDDLEEIENISVNNNKVESKQVGIGSQPKCNKTFADESIAKKKQYLYENLLKDATSDLLEDQNPTHIKRDMNNESPQLTDTQYSSDKDDIRMPEKNSNSTLCPSSLRHHRISGASTNKDIVKQIQYSDGRVEYWYPNGNVKKVFPDRGVTKMIYYNGDVRETDKDGRVKYFYATTRTWHTTTPDGLEILEFPDGQVEKRASDGTVEVSFPDGAVRITQADGTEKWSLPDGTVAQTFINGDKILTLPNGQREIHTKEHKRREYPDGTVKLVYADGTQETRYSSGRKRLKDKDGNLLMDSYDS</sequence>
<organism evidence="6 7">
    <name type="scientific">Lasius platythorax</name>
    <dbReference type="NCBI Taxonomy" id="488582"/>
    <lineage>
        <taxon>Eukaryota</taxon>
        <taxon>Metazoa</taxon>
        <taxon>Ecdysozoa</taxon>
        <taxon>Arthropoda</taxon>
        <taxon>Hexapoda</taxon>
        <taxon>Insecta</taxon>
        <taxon>Pterygota</taxon>
        <taxon>Neoptera</taxon>
        <taxon>Endopterygota</taxon>
        <taxon>Hymenoptera</taxon>
        <taxon>Apocrita</taxon>
        <taxon>Aculeata</taxon>
        <taxon>Formicoidea</taxon>
        <taxon>Formicidae</taxon>
        <taxon>Formicinae</taxon>
        <taxon>Lasius</taxon>
        <taxon>Lasius</taxon>
    </lineage>
</organism>
<protein>
    <recommendedName>
        <fullName evidence="8">Centromere protein J</fullName>
    </recommendedName>
</protein>
<evidence type="ECO:0000256" key="3">
    <source>
        <dbReference type="SAM" id="MobiDB-lite"/>
    </source>
</evidence>
<evidence type="ECO:0000256" key="2">
    <source>
        <dbReference type="SAM" id="Coils"/>
    </source>
</evidence>
<feature type="region of interest" description="Disordered" evidence="3">
    <location>
        <begin position="487"/>
        <end position="515"/>
    </location>
</feature>